<name>A0A835M881_9MAGN</name>
<dbReference type="EMBL" id="JADFTS010000003">
    <property type="protein sequence ID" value="KAF9617394.1"/>
    <property type="molecule type" value="Genomic_DNA"/>
</dbReference>
<dbReference type="Pfam" id="PF08268">
    <property type="entry name" value="FBA_3"/>
    <property type="match status" value="1"/>
</dbReference>
<comment type="caution">
    <text evidence="2">The sequence shown here is derived from an EMBL/GenBank/DDBJ whole genome shotgun (WGS) entry which is preliminary data.</text>
</comment>
<keyword evidence="3" id="KW-1185">Reference proteome</keyword>
<dbReference type="AlphaFoldDB" id="A0A835M881"/>
<dbReference type="InterPro" id="IPR013187">
    <property type="entry name" value="F-box-assoc_dom_typ3"/>
</dbReference>
<proteinExistence type="predicted"/>
<dbReference type="Proteomes" id="UP000631114">
    <property type="component" value="Unassembled WGS sequence"/>
</dbReference>
<dbReference type="PANTHER" id="PTHR31672:SF13">
    <property type="entry name" value="F-BOX PROTEIN CPR30-LIKE"/>
    <property type="match status" value="1"/>
</dbReference>
<dbReference type="PANTHER" id="PTHR31672">
    <property type="entry name" value="BNACNNG10540D PROTEIN"/>
    <property type="match status" value="1"/>
</dbReference>
<protein>
    <recommendedName>
        <fullName evidence="1">F-box associated beta-propeller type 3 domain-containing protein</fullName>
    </recommendedName>
</protein>
<dbReference type="InterPro" id="IPR050796">
    <property type="entry name" value="SCF_F-box_component"/>
</dbReference>
<sequence>MRATSMILPSTKGVKPDDLLLISSCNGLLLFKNTYSPNHLSIYNSVTAQFEALPLCKYFDVQWGLAHDSIINKYKVFGICNEGKCLVLTRGGTQWVEVDIPFILSNEKHPVLSRLLLAKKELHWLTTDYDYNNFDQVDEIVYHVFSINVETMEFQATKLPAYIECPDYVKDQPHYLCLSEIEGWIGLTILTDDELVMLVLTDREDHCWLRLHGISLKSLLKGKPRTFLKSFLSDNTCLVAGRGGDKSNL</sequence>
<organism evidence="2 3">
    <name type="scientific">Coptis chinensis</name>
    <dbReference type="NCBI Taxonomy" id="261450"/>
    <lineage>
        <taxon>Eukaryota</taxon>
        <taxon>Viridiplantae</taxon>
        <taxon>Streptophyta</taxon>
        <taxon>Embryophyta</taxon>
        <taxon>Tracheophyta</taxon>
        <taxon>Spermatophyta</taxon>
        <taxon>Magnoliopsida</taxon>
        <taxon>Ranunculales</taxon>
        <taxon>Ranunculaceae</taxon>
        <taxon>Coptidoideae</taxon>
        <taxon>Coptis</taxon>
    </lineage>
</organism>
<evidence type="ECO:0000259" key="1">
    <source>
        <dbReference type="Pfam" id="PF08268"/>
    </source>
</evidence>
<evidence type="ECO:0000313" key="3">
    <source>
        <dbReference type="Proteomes" id="UP000631114"/>
    </source>
</evidence>
<gene>
    <name evidence="2" type="ORF">IFM89_036315</name>
</gene>
<feature type="domain" description="F-box associated beta-propeller type 3" evidence="1">
    <location>
        <begin position="21"/>
        <end position="210"/>
    </location>
</feature>
<evidence type="ECO:0000313" key="2">
    <source>
        <dbReference type="EMBL" id="KAF9617394.1"/>
    </source>
</evidence>
<accession>A0A835M881</accession>
<reference evidence="2 3" key="1">
    <citation type="submission" date="2020-10" db="EMBL/GenBank/DDBJ databases">
        <title>The Coptis chinensis genome and diversification of protoberbering-type alkaloids.</title>
        <authorList>
            <person name="Wang B."/>
            <person name="Shu S."/>
            <person name="Song C."/>
            <person name="Liu Y."/>
        </authorList>
    </citation>
    <scope>NUCLEOTIDE SEQUENCE [LARGE SCALE GENOMIC DNA]</scope>
    <source>
        <strain evidence="2">HL-2020</strain>
        <tissue evidence="2">Leaf</tissue>
    </source>
</reference>